<accession>A0A161RJI5</accession>
<evidence type="ECO:0000256" key="2">
    <source>
        <dbReference type="ARBA" id="ARBA00022679"/>
    </source>
</evidence>
<sequence>MKKVDVLNIELDNCTKQELLNELFDSIKSNRRRFLVTANPEIIMMANKDSGFAKVIQAADYVVADGIGLIIGSKIIGNPLKERIPGVELMQDLLVMADENNLSVYFYGAKQEVLQKLNTVIKQDYPGLKIVGSSDGYSSSAEDVAKQIAMTVPDLVFVAMGAPRQETWIYNHYKNFSKGIFIGVGGSFDVLSGTVKRAPKVWRKLNLEWLYRILTQPARWKRSMLLPAYLVAILQIRFKKRQRNSIRK</sequence>
<dbReference type="EC" id="2.4.1.187" evidence="5"/>
<dbReference type="GO" id="GO:0071555">
    <property type="term" value="P:cell wall organization"/>
    <property type="evidence" value="ECO:0007669"/>
    <property type="project" value="UniProtKB-KW"/>
</dbReference>
<dbReference type="PANTHER" id="PTHR34136:SF1">
    <property type="entry name" value="UDP-N-ACETYL-D-MANNOSAMINURONIC ACID TRANSFERASE"/>
    <property type="match status" value="1"/>
</dbReference>
<keyword evidence="3 5" id="KW-0777">Teichoic acid biosynthesis</keyword>
<dbReference type="EMBL" id="LQNT01000009">
    <property type="protein sequence ID" value="KZE38398.1"/>
    <property type="molecule type" value="Genomic_DNA"/>
</dbReference>
<keyword evidence="2 5" id="KW-0808">Transferase</keyword>
<evidence type="ECO:0000313" key="7">
    <source>
        <dbReference type="Proteomes" id="UP000076490"/>
    </source>
</evidence>
<organism evidence="6 7">
    <name type="scientific">Bhargavaea cecembensis</name>
    <dbReference type="NCBI Taxonomy" id="394098"/>
    <lineage>
        <taxon>Bacteria</taxon>
        <taxon>Bacillati</taxon>
        <taxon>Bacillota</taxon>
        <taxon>Bacilli</taxon>
        <taxon>Bacillales</taxon>
        <taxon>Caryophanaceae</taxon>
        <taxon>Bhargavaea</taxon>
    </lineage>
</organism>
<evidence type="ECO:0000256" key="1">
    <source>
        <dbReference type="ARBA" id="ARBA00022676"/>
    </source>
</evidence>
<comment type="caution">
    <text evidence="6">The sequence shown here is derived from an EMBL/GenBank/DDBJ whole genome shotgun (WGS) entry which is preliminary data.</text>
</comment>
<comment type="function">
    <text evidence="5">Catalyzes the conversion of GlcNAc-PP-undecaprenol into ManNAc-GlcNAc-PP-undecaprenol, the first committed lipid intermediate in the de novo synthesis of teichoic acid.</text>
</comment>
<evidence type="ECO:0000256" key="3">
    <source>
        <dbReference type="ARBA" id="ARBA00022944"/>
    </source>
</evidence>
<dbReference type="InterPro" id="IPR034714">
    <property type="entry name" value="TagA_TarA"/>
</dbReference>
<comment type="pathway">
    <text evidence="5">Cell wall biogenesis; teichoic acid biosynthesis.</text>
</comment>
<dbReference type="HAMAP" id="MF_02070">
    <property type="entry name" value="TagA_TarA"/>
    <property type="match status" value="1"/>
</dbReference>
<dbReference type="InterPro" id="IPR004629">
    <property type="entry name" value="WecG_TagA_CpsF"/>
</dbReference>
<evidence type="ECO:0000313" key="6">
    <source>
        <dbReference type="EMBL" id="KZE38398.1"/>
    </source>
</evidence>
<protein>
    <recommendedName>
        <fullName evidence="5">N-acetylglucosaminyldiphosphoundecaprenol N-acetyl-beta-D-mannosaminyltransferase</fullName>
        <ecNumber evidence="5">2.4.1.187</ecNumber>
    </recommendedName>
    <alternativeName>
        <fullName evidence="5">N-acetylmannosaminyltransferase</fullName>
    </alternativeName>
    <alternativeName>
        <fullName evidence="5">UDP-N-acetylmannosamine transferase</fullName>
    </alternativeName>
    <alternativeName>
        <fullName evidence="5">UDP-N-acetylmannosamine:N-acetylglucosaminyl pyrophosphorylundecaprenol N-acetylmannosaminyltransferase</fullName>
    </alternativeName>
</protein>
<comment type="similarity">
    <text evidence="5">Belongs to the glycosyltransferase 26 family. TagA/TarA subfamily.</text>
</comment>
<comment type="catalytic activity">
    <reaction evidence="5">
        <text>UDP-N-acetyl-alpha-D-mannosamine + N-acetyl-alpha-D-glucosaminyl-di-trans,octa-cis-undecaprenyl diphosphate = N-acetyl-beta-D-mannosaminyl-(1-&gt;4)-N-acetyl-alpha-D-glucosaminyl di-trans,octa-cis-undecaprenyl diphosphate + UDP + H(+)</text>
        <dbReference type="Rhea" id="RHEA:16053"/>
        <dbReference type="ChEBI" id="CHEBI:15378"/>
        <dbReference type="ChEBI" id="CHEBI:58223"/>
        <dbReference type="ChEBI" id="CHEBI:62959"/>
        <dbReference type="ChEBI" id="CHEBI:68623"/>
        <dbReference type="ChEBI" id="CHEBI:132210"/>
        <dbReference type="EC" id="2.4.1.187"/>
    </reaction>
</comment>
<keyword evidence="1 5" id="KW-0328">Glycosyltransferase</keyword>
<proteinExistence type="inferred from homology"/>
<gene>
    <name evidence="6" type="ORF">AV656_05645</name>
</gene>
<dbReference type="OrthoDB" id="9771846at2"/>
<keyword evidence="4 5" id="KW-0961">Cell wall biogenesis/degradation</keyword>
<reference evidence="6 7" key="1">
    <citation type="submission" date="2016-01" db="EMBL/GenBank/DDBJ databases">
        <title>Whole genome sequencing of Bhargavaea cecembensis T14.</title>
        <authorList>
            <person name="Hong K.W."/>
        </authorList>
    </citation>
    <scope>NUCLEOTIDE SEQUENCE [LARGE SCALE GENOMIC DNA]</scope>
    <source>
        <strain evidence="6 7">T14</strain>
    </source>
</reference>
<name>A0A161RJI5_9BACL</name>
<dbReference type="UniPathway" id="UPA00632"/>
<dbReference type="Proteomes" id="UP000076490">
    <property type="component" value="Unassembled WGS sequence"/>
</dbReference>
<dbReference type="RefSeq" id="WP_063179835.1">
    <property type="nucleotide sequence ID" value="NZ_LQNT01000009.1"/>
</dbReference>
<dbReference type="GO" id="GO:0019350">
    <property type="term" value="P:teichoic acid biosynthetic process"/>
    <property type="evidence" value="ECO:0007669"/>
    <property type="project" value="UniProtKB-UniRule"/>
</dbReference>
<dbReference type="AlphaFoldDB" id="A0A161RJI5"/>
<evidence type="ECO:0000256" key="4">
    <source>
        <dbReference type="ARBA" id="ARBA00023316"/>
    </source>
</evidence>
<dbReference type="Pfam" id="PF03808">
    <property type="entry name" value="Glyco_tran_WecG"/>
    <property type="match status" value="1"/>
</dbReference>
<dbReference type="CDD" id="cd06533">
    <property type="entry name" value="Glyco_transf_WecG_TagA"/>
    <property type="match status" value="1"/>
</dbReference>
<dbReference type="PANTHER" id="PTHR34136">
    <property type="match status" value="1"/>
</dbReference>
<dbReference type="NCBIfam" id="TIGR00696">
    <property type="entry name" value="wecG_tagA_cpsF"/>
    <property type="match status" value="1"/>
</dbReference>
<evidence type="ECO:0000256" key="5">
    <source>
        <dbReference type="HAMAP-Rule" id="MF_02070"/>
    </source>
</evidence>
<dbReference type="GO" id="GO:0047244">
    <property type="term" value="F:N-acetylglucosaminyldiphosphoundecaprenol N-acetyl-beta-D-mannosaminyltransferase activity"/>
    <property type="evidence" value="ECO:0007669"/>
    <property type="project" value="UniProtKB-UniRule"/>
</dbReference>